<dbReference type="GO" id="GO:0016740">
    <property type="term" value="F:transferase activity"/>
    <property type="evidence" value="ECO:0007669"/>
    <property type="project" value="UniProtKB-KW"/>
</dbReference>
<dbReference type="InterPro" id="IPR007344">
    <property type="entry name" value="GrpB/CoaE"/>
</dbReference>
<keyword evidence="2" id="KW-1185">Reference proteome</keyword>
<sequence>MLGLPQGEVFLVPWTEEWEHAFLSEKARIEGEIGSRINNIHHIGSTAVRGLKAKPIIDMAIEVEDFQEGYECVQGLEKIGYAYKGINILPDRHYFNKGEPRTHQVHLYQTGSPYLLRQLAFRDHLNQHIEARNNYGQLKEVLALEHHKDKLAYADAKTEFINVILEYLNYRRLT</sequence>
<dbReference type="AlphaFoldDB" id="A0A1I2EWJ2"/>
<dbReference type="Gene3D" id="3.30.460.10">
    <property type="entry name" value="Beta Polymerase, domain 2"/>
    <property type="match status" value="1"/>
</dbReference>
<protein>
    <submittedName>
        <fullName evidence="1">GrpB domain, predicted nucleotidyltransferase, UPF0157 family</fullName>
    </submittedName>
</protein>
<organism evidence="1 2">
    <name type="scientific">Paenibacillus catalpae</name>
    <dbReference type="NCBI Taxonomy" id="1045775"/>
    <lineage>
        <taxon>Bacteria</taxon>
        <taxon>Bacillati</taxon>
        <taxon>Bacillota</taxon>
        <taxon>Bacilli</taxon>
        <taxon>Bacillales</taxon>
        <taxon>Paenibacillaceae</taxon>
        <taxon>Paenibacillus</taxon>
    </lineage>
</organism>
<dbReference type="PANTHER" id="PTHR34822:SF1">
    <property type="entry name" value="GRPB FAMILY PROTEIN"/>
    <property type="match status" value="1"/>
</dbReference>
<evidence type="ECO:0000313" key="2">
    <source>
        <dbReference type="Proteomes" id="UP000198855"/>
    </source>
</evidence>
<name>A0A1I2EWJ2_9BACL</name>
<dbReference type="EMBL" id="FOMT01000005">
    <property type="protein sequence ID" value="SFE96590.1"/>
    <property type="molecule type" value="Genomic_DNA"/>
</dbReference>
<dbReference type="Pfam" id="PF04229">
    <property type="entry name" value="GrpB"/>
    <property type="match status" value="1"/>
</dbReference>
<reference evidence="2" key="1">
    <citation type="submission" date="2016-10" db="EMBL/GenBank/DDBJ databases">
        <authorList>
            <person name="Varghese N."/>
            <person name="Submissions S."/>
        </authorList>
    </citation>
    <scope>NUCLEOTIDE SEQUENCE [LARGE SCALE GENOMIC DNA]</scope>
    <source>
        <strain evidence="2">CGMCC 1.10784</strain>
    </source>
</reference>
<dbReference type="Proteomes" id="UP000198855">
    <property type="component" value="Unassembled WGS sequence"/>
</dbReference>
<keyword evidence="1" id="KW-0808">Transferase</keyword>
<accession>A0A1I2EWJ2</accession>
<dbReference type="InterPro" id="IPR043519">
    <property type="entry name" value="NT_sf"/>
</dbReference>
<dbReference type="OrthoDB" id="9799092at2"/>
<dbReference type="SUPFAM" id="SSF81301">
    <property type="entry name" value="Nucleotidyltransferase"/>
    <property type="match status" value="1"/>
</dbReference>
<evidence type="ECO:0000313" key="1">
    <source>
        <dbReference type="EMBL" id="SFE96590.1"/>
    </source>
</evidence>
<dbReference type="RefSeq" id="WP_091188703.1">
    <property type="nucleotide sequence ID" value="NZ_FOMT01000005.1"/>
</dbReference>
<dbReference type="PANTHER" id="PTHR34822">
    <property type="entry name" value="GRPB DOMAIN PROTEIN (AFU_ORTHOLOGUE AFUA_1G01530)"/>
    <property type="match status" value="1"/>
</dbReference>
<proteinExistence type="predicted"/>
<dbReference type="STRING" id="1045775.SAMN05216378_4526"/>
<gene>
    <name evidence="1" type="ORF">SAMN05216378_4526</name>
</gene>